<accession>A0A7X9XCB4</accession>
<dbReference type="InterPro" id="IPR026444">
    <property type="entry name" value="Secre_tail"/>
</dbReference>
<dbReference type="Pfam" id="PF18962">
    <property type="entry name" value="Por_Secre_tail"/>
    <property type="match status" value="1"/>
</dbReference>
<dbReference type="InterPro" id="IPR008979">
    <property type="entry name" value="Galactose-bd-like_sf"/>
</dbReference>
<feature type="domain" description="Atrophied bacterial Ig" evidence="3">
    <location>
        <begin position="1621"/>
        <end position="1704"/>
    </location>
</feature>
<gene>
    <name evidence="4" type="ORF">HHU12_26065</name>
</gene>
<proteinExistence type="predicted"/>
<dbReference type="RefSeq" id="WP_169659674.1">
    <property type="nucleotide sequence ID" value="NZ_JABANE010000099.1"/>
</dbReference>
<evidence type="ECO:0000259" key="2">
    <source>
        <dbReference type="Pfam" id="PF18962"/>
    </source>
</evidence>
<keyword evidence="1" id="KW-0732">Signal</keyword>
<evidence type="ECO:0000313" key="4">
    <source>
        <dbReference type="EMBL" id="NME71459.1"/>
    </source>
</evidence>
<keyword evidence="5" id="KW-1185">Reference proteome</keyword>
<dbReference type="Pfam" id="PF20578">
    <property type="entry name" value="aBig_2"/>
    <property type="match status" value="11"/>
</dbReference>
<dbReference type="Gene3D" id="2.60.120.260">
    <property type="entry name" value="Galactose-binding domain-like"/>
    <property type="match status" value="4"/>
</dbReference>
<comment type="caution">
    <text evidence="4">The sequence shown here is derived from an EMBL/GenBank/DDBJ whole genome shotgun (WGS) entry which is preliminary data.</text>
</comment>
<feature type="domain" description="Atrophied bacterial Ig" evidence="3">
    <location>
        <begin position="445"/>
        <end position="529"/>
    </location>
</feature>
<feature type="domain" description="Atrophied bacterial Ig" evidence="3">
    <location>
        <begin position="1427"/>
        <end position="1510"/>
    </location>
</feature>
<sequence length="1788" mass="194125">MKLTFTTLVLSWLLCLSAFANDNLITNPGFDDEIKSSDWTLTMKNGLTDPPSFERVEIEGNFFLKVAIPSTEENSKLSRSNIQVKTGGYTNFSSPLAQDTEYICRVDAYGTTGQNFRFALNYNGPSQITTEVFNNTESVQTFETTITVPAGAEKWYLLIQVGKNVGDFYFDNVYFAPKNTKTDAESVQEAKDVLGLTFNSLDPQDGNGILYDVTLPTEGVNGTTVAWTSSDENVISTTGEVKRANSATPVTLQATISLNDETLTKDFTVNVLPMMDAQGNLIVINADFDLGENAGWETNFNASQAIDFTYQSVTHKENGTSAVAFDIVSGGVSLPNLVLRTFLYPFNDFTTEEKYYEVSSNIYGDVEKVRYQLQGKNASNSFVNKNSTEYFITETPTDYSAILKMDAGIGSFRFFVQVGKNTGNVVVDNAMVKEISKEEAEAKWAKEALDITLAEGDDVNNVTTNFTLPLTDDTYGTTISWASSNTNAIIINEATAEIQEVTDAEEVTLTATITQGGASVTKTFDLRVITSLSDLEKAVNALEIVYTDLEMASTIKNNIELPVTSLFESTVTWATTDETVIDTEGNVYRKDTEQNITLTATVTIDGNETQDKTFELTVLAITPEEKVQEAKSALFVKYFYLDPSDGNGIMFDIVEMLTEGKHGTTISWASSNEEAISTTGDVNRGATAQNVTLTATITSGDVSDTKEFNAVVLPFADENGNIILVNADFEEDELEGWNVGVLASSDPPIDYILSKVTHKDNGTGAAQLTINYGGVSFSNLVFRNSFNYPFNGLSTAKRYFEVKVSAYAEAEKTIRYQLQGKDADNKNVNVNSESFTINETTGDYVALMEMPAGISSIRLFIQIGGNTTGTFVFDDVVVKEINAAIAQVKIAKKELELTFAEGNDASNVTRDFTLPTTDLQEFGTVISWTSNHEAIKVEGANALVGKVAGSQEVELTATIIKGEYQEEKVFTVTVNEDTSLKDAVEALAITFHFLDPQDGNGISHPIELPVEGMNATTVTWASSHTEVIATTGKVIRGAHPTDVVLTATVALGEESMTKEFNVKVLEYTDANGNMIVVNSDFEAETLVGWESNFNANIDPPIVFDVEHITHNTNGTKAVRLNIENGGTSLPNLVYRTQTYPFNEVTSEEGYIEVSTEAYGFDGAKIRYQFQGHDTEGKNVTNNGETFEIASESKNYTSLLTVPAGLKSYRLLLQVGNNIGEVVFDNVSLKEVATEKAHVILASKDLSLTFEGEDTKDSVTTSFSLPSTDNLGHSTVITWASNHEAIVVENGQAVVTQQMTDQAVTLIATITKGEYSETIEFPVIVALTSFLEEALASIEVTYAEGETNTTVKSNVTLPTTTTMGGTVTWASTNEAVIATSGTVVRGTEDQTITLTATLSLQGEEGTKTFELTVLKEEETETPVEELLQEASDALNITYAEDDHAASVTQNIMLPTSSLHETTVSWSSSNETVISTAGTVSRPSENTTVTLTATLSLENQTKTKTFEVTVIKTDDNGGDTTEQQLKEATDALEITFAEGDDAENVRENVELPTTSLHATTVTWSSSDEAVVSTSGEVVRPSENTTVTLTATLSLEGKSQTKTFDLTVIKTEDNGGDETAQQLKEATEALEITFAEGDDAENVTSAMVLPTTSLHQTTVTWASSDEAVVSTSGEVVRPSENTSIALTATVTLNGQSETKVFDIVVLKKDIPTSVEDDQLILSVYPNPTVDHLFVATPQRDAEIAVYDLLGRAVNNFTTEKTANGYQLNVQSLPNGKYIVKVNTQSKLFIKK</sequence>
<feature type="domain" description="Atrophied bacterial Ig" evidence="3">
    <location>
        <begin position="1241"/>
        <end position="1325"/>
    </location>
</feature>
<dbReference type="InterPro" id="IPR046780">
    <property type="entry name" value="aBig_2"/>
</dbReference>
<organism evidence="4 5">
    <name type="scientific">Flammeovirga aprica JL-4</name>
    <dbReference type="NCBI Taxonomy" id="694437"/>
    <lineage>
        <taxon>Bacteria</taxon>
        <taxon>Pseudomonadati</taxon>
        <taxon>Bacteroidota</taxon>
        <taxon>Cytophagia</taxon>
        <taxon>Cytophagales</taxon>
        <taxon>Flammeovirgaceae</taxon>
        <taxon>Flammeovirga</taxon>
    </lineage>
</organism>
<feature type="domain" description="Atrophied bacterial Ig" evidence="3">
    <location>
        <begin position="983"/>
        <end position="1066"/>
    </location>
</feature>
<dbReference type="SUPFAM" id="SSF49785">
    <property type="entry name" value="Galactose-binding domain-like"/>
    <property type="match status" value="2"/>
</dbReference>
<dbReference type="NCBIfam" id="TIGR04183">
    <property type="entry name" value="Por_Secre_tail"/>
    <property type="match status" value="1"/>
</dbReference>
<evidence type="ECO:0000256" key="1">
    <source>
        <dbReference type="SAM" id="SignalP"/>
    </source>
</evidence>
<feature type="domain" description="Atrophied bacterial Ig" evidence="3">
    <location>
        <begin position="1331"/>
        <end position="1414"/>
    </location>
</feature>
<dbReference type="EMBL" id="JABANE010000099">
    <property type="protein sequence ID" value="NME71459.1"/>
    <property type="molecule type" value="Genomic_DNA"/>
</dbReference>
<feature type="domain" description="Atrophied bacterial Ig" evidence="3">
    <location>
        <begin position="537"/>
        <end position="620"/>
    </location>
</feature>
<feature type="domain" description="Atrophied bacterial Ig" evidence="3">
    <location>
        <begin position="888"/>
        <end position="976"/>
    </location>
</feature>
<protein>
    <submittedName>
        <fullName evidence="4">T9SS type A sorting domain-containing protein</fullName>
    </submittedName>
</protein>
<feature type="signal peptide" evidence="1">
    <location>
        <begin position="1"/>
        <end position="20"/>
    </location>
</feature>
<name>A0A7X9XCB4_9BACT</name>
<reference evidence="4 5" key="1">
    <citation type="submission" date="2020-04" db="EMBL/GenBank/DDBJ databases">
        <title>Flammeovirga sp. SR4, a novel species isolated from seawater.</title>
        <authorList>
            <person name="Wang X."/>
        </authorList>
    </citation>
    <scope>NUCLEOTIDE SEQUENCE [LARGE SCALE GENOMIC DNA]</scope>
    <source>
        <strain evidence="4 5">ATCC 23126</strain>
    </source>
</reference>
<feature type="domain" description="Atrophied bacterial Ig" evidence="3">
    <location>
        <begin position="187"/>
        <end position="272"/>
    </location>
</feature>
<evidence type="ECO:0000313" key="5">
    <source>
        <dbReference type="Proteomes" id="UP000576082"/>
    </source>
</evidence>
<feature type="chain" id="PRO_5031017958" evidence="1">
    <location>
        <begin position="21"/>
        <end position="1788"/>
    </location>
</feature>
<feature type="domain" description="Atrophied bacterial Ig" evidence="3">
    <location>
        <begin position="1524"/>
        <end position="1607"/>
    </location>
</feature>
<feature type="domain" description="Atrophied bacterial Ig" evidence="3">
    <location>
        <begin position="627"/>
        <end position="713"/>
    </location>
</feature>
<evidence type="ECO:0000259" key="3">
    <source>
        <dbReference type="Pfam" id="PF20578"/>
    </source>
</evidence>
<feature type="domain" description="Secretion system C-terminal sorting" evidence="2">
    <location>
        <begin position="1720"/>
        <end position="1788"/>
    </location>
</feature>
<dbReference type="Proteomes" id="UP000576082">
    <property type="component" value="Unassembled WGS sequence"/>
</dbReference>